<dbReference type="InterPro" id="IPR036465">
    <property type="entry name" value="vWFA_dom_sf"/>
</dbReference>
<feature type="region of interest" description="Disordered" evidence="1">
    <location>
        <begin position="391"/>
        <end position="413"/>
    </location>
</feature>
<dbReference type="PANTHER" id="PTHR10579:SF43">
    <property type="entry name" value="ZINC FINGER (C3HC4-TYPE RING FINGER) FAMILY PROTEIN"/>
    <property type="match status" value="1"/>
</dbReference>
<evidence type="ECO:0000313" key="4">
    <source>
        <dbReference type="Proteomes" id="UP000183940"/>
    </source>
</evidence>
<feature type="compositionally biased region" description="Polar residues" evidence="1">
    <location>
        <begin position="16"/>
        <end position="29"/>
    </location>
</feature>
<sequence>MEVGLEARLSDRHLEATQTSQQRQLSMSISAKEPETGSENLRLNLCLILDHSGSMAGQPLKMVKHAATKVIERLQEGDRLSVIAFNHHAEVLIDNQVVDERKPLTQLIDRLEADGGTSIDEGMRLGIEEIAKGKQDAVSQVFLLTDGENEHGDNDRCLKLANLATEYKLTINTLGFGAHWNQDVLEKLADAGGGTLSYIEHPEEAITAFSRLFDRVQSVGLTNAFLKLSFNPGVRLAELKPIAQVSPDTIELPVQTEGDTIQVRLGDLMKDQPRVVLANVYMGQLPLGEQAIATVQVIYDNPALGQEGLESASVEVSATVTQEYQAQTDPQVQSHMLTLAKYRQTQIAETKLKQGDRQGAATLLQTAAKTALQLGDQNAATILQESATRLQAGDELSEQERKKTRIASKTRLG</sequence>
<evidence type="ECO:0000313" key="3">
    <source>
        <dbReference type="EMBL" id="OJJ15728.1"/>
    </source>
</evidence>
<dbReference type="PANTHER" id="PTHR10579">
    <property type="entry name" value="CALCIUM-ACTIVATED CHLORIDE CHANNEL REGULATOR"/>
    <property type="match status" value="1"/>
</dbReference>
<feature type="compositionally biased region" description="Basic residues" evidence="1">
    <location>
        <begin position="402"/>
        <end position="413"/>
    </location>
</feature>
<comment type="caution">
    <text evidence="3">The sequence shown here is derived from an EMBL/GenBank/DDBJ whole genome shotgun (WGS) entry which is preliminary data.</text>
</comment>
<gene>
    <name evidence="3" type="ORF">BI308_24070</name>
</gene>
<dbReference type="PROSITE" id="PS50234">
    <property type="entry name" value="VWFA"/>
    <property type="match status" value="1"/>
</dbReference>
<dbReference type="InterPro" id="IPR051266">
    <property type="entry name" value="CLCR"/>
</dbReference>
<name>A0A1L9QK19_9CYAN</name>
<feature type="region of interest" description="Disordered" evidence="1">
    <location>
        <begin position="1"/>
        <end position="36"/>
    </location>
</feature>
<keyword evidence="4" id="KW-1185">Reference proteome</keyword>
<dbReference type="Gene3D" id="3.40.50.410">
    <property type="entry name" value="von Willebrand factor, type A domain"/>
    <property type="match status" value="1"/>
</dbReference>
<protein>
    <recommendedName>
        <fullName evidence="2">VWFA domain-containing protein</fullName>
    </recommendedName>
</protein>
<dbReference type="EMBL" id="MLAW01000068">
    <property type="protein sequence ID" value="OJJ15728.1"/>
    <property type="molecule type" value="Genomic_DNA"/>
</dbReference>
<dbReference type="STRING" id="1925591.BI308_24070"/>
<dbReference type="Proteomes" id="UP000183940">
    <property type="component" value="Unassembled WGS sequence"/>
</dbReference>
<proteinExistence type="predicted"/>
<accession>A0A1L9QK19</accession>
<organism evidence="3 4">
    <name type="scientific">Roseofilum reptotaenium AO1-A</name>
    <dbReference type="NCBI Taxonomy" id="1925591"/>
    <lineage>
        <taxon>Bacteria</taxon>
        <taxon>Bacillati</taxon>
        <taxon>Cyanobacteriota</taxon>
        <taxon>Cyanophyceae</taxon>
        <taxon>Desertifilales</taxon>
        <taxon>Desertifilaceae</taxon>
        <taxon>Roseofilum</taxon>
    </lineage>
</organism>
<evidence type="ECO:0000256" key="1">
    <source>
        <dbReference type="SAM" id="MobiDB-lite"/>
    </source>
</evidence>
<dbReference type="SMART" id="SM00327">
    <property type="entry name" value="VWA"/>
    <property type="match status" value="1"/>
</dbReference>
<dbReference type="InterPro" id="IPR002035">
    <property type="entry name" value="VWF_A"/>
</dbReference>
<dbReference type="AlphaFoldDB" id="A0A1L9QK19"/>
<evidence type="ECO:0000259" key="2">
    <source>
        <dbReference type="PROSITE" id="PS50234"/>
    </source>
</evidence>
<reference evidence="3" key="1">
    <citation type="submission" date="2016-10" db="EMBL/GenBank/DDBJ databases">
        <title>CRISPR-Cas defence system in Roseofilum reptotaenium: evidence of a bacteriophage-cyanobacterium arms race in the coral black band disease.</title>
        <authorList>
            <person name="Buerger P."/>
            <person name="Wood-Charlson E.M."/>
            <person name="Weynberg K.D."/>
            <person name="Willis B."/>
            <person name="Van Oppen M.J."/>
        </authorList>
    </citation>
    <scope>NUCLEOTIDE SEQUENCE [LARGE SCALE GENOMIC DNA]</scope>
    <source>
        <strain evidence="3">AO1-A</strain>
    </source>
</reference>
<dbReference type="SUPFAM" id="SSF53300">
    <property type="entry name" value="vWA-like"/>
    <property type="match status" value="1"/>
</dbReference>
<dbReference type="Pfam" id="PF00092">
    <property type="entry name" value="VWA"/>
    <property type="match status" value="1"/>
</dbReference>
<feature type="domain" description="VWFA" evidence="2">
    <location>
        <begin position="44"/>
        <end position="216"/>
    </location>
</feature>